<name>A0A7J5XSU7_DISMA</name>
<organism evidence="3 4">
    <name type="scientific">Dissostichus mawsoni</name>
    <name type="common">Antarctic cod</name>
    <dbReference type="NCBI Taxonomy" id="36200"/>
    <lineage>
        <taxon>Eukaryota</taxon>
        <taxon>Metazoa</taxon>
        <taxon>Chordata</taxon>
        <taxon>Craniata</taxon>
        <taxon>Vertebrata</taxon>
        <taxon>Euteleostomi</taxon>
        <taxon>Actinopterygii</taxon>
        <taxon>Neopterygii</taxon>
        <taxon>Teleostei</taxon>
        <taxon>Neoteleostei</taxon>
        <taxon>Acanthomorphata</taxon>
        <taxon>Eupercaria</taxon>
        <taxon>Perciformes</taxon>
        <taxon>Notothenioidei</taxon>
        <taxon>Nototheniidae</taxon>
        <taxon>Dissostichus</taxon>
    </lineage>
</organism>
<evidence type="ECO:0000313" key="3">
    <source>
        <dbReference type="EMBL" id="KAF3840186.1"/>
    </source>
</evidence>
<dbReference type="FunFam" id="3.20.20.140:FF:000076">
    <property type="entry name" value="Dihydropyrimidinase like 2"/>
    <property type="match status" value="1"/>
</dbReference>
<dbReference type="Pfam" id="PF01979">
    <property type="entry name" value="Amidohydro_1"/>
    <property type="match status" value="1"/>
</dbReference>
<dbReference type="GO" id="GO:0006208">
    <property type="term" value="P:pyrimidine nucleobase catabolic process"/>
    <property type="evidence" value="ECO:0007669"/>
    <property type="project" value="TreeGrafter"/>
</dbReference>
<comment type="similarity">
    <text evidence="1">Belongs to the metallo-dependent hydrolases superfamily. Hydantoinase/dihydropyrimidinase family.</text>
</comment>
<evidence type="ECO:0000259" key="2">
    <source>
        <dbReference type="Pfam" id="PF01979"/>
    </source>
</evidence>
<feature type="domain" description="Amidohydrolase-related" evidence="2">
    <location>
        <begin position="167"/>
        <end position="296"/>
    </location>
</feature>
<dbReference type="SUPFAM" id="SSF51556">
    <property type="entry name" value="Metallo-dependent hydrolases"/>
    <property type="match status" value="1"/>
</dbReference>
<dbReference type="InterPro" id="IPR032466">
    <property type="entry name" value="Metal_Hydrolase"/>
</dbReference>
<dbReference type="EMBL" id="JAAKFY010000021">
    <property type="protein sequence ID" value="KAF3840186.1"/>
    <property type="molecule type" value="Genomic_DNA"/>
</dbReference>
<dbReference type="InterPro" id="IPR050378">
    <property type="entry name" value="Metallo-dep_Hydrolases_sf"/>
</dbReference>
<evidence type="ECO:0000256" key="1">
    <source>
        <dbReference type="ARBA" id="ARBA00008829"/>
    </source>
</evidence>
<dbReference type="PANTHER" id="PTHR11647">
    <property type="entry name" value="HYDRANTOINASE/DIHYDROPYRIMIDINASE FAMILY MEMBER"/>
    <property type="match status" value="1"/>
</dbReference>
<gene>
    <name evidence="3" type="ORF">F7725_018903</name>
</gene>
<dbReference type="Proteomes" id="UP000518266">
    <property type="component" value="Unassembled WGS sequence"/>
</dbReference>
<dbReference type="AlphaFoldDB" id="A0A7J5XSU7"/>
<dbReference type="InterPro" id="IPR011059">
    <property type="entry name" value="Metal-dep_hydrolase_composite"/>
</dbReference>
<dbReference type="InterPro" id="IPR006680">
    <property type="entry name" value="Amidohydro-rel"/>
</dbReference>
<dbReference type="OrthoDB" id="10258955at2759"/>
<evidence type="ECO:0000313" key="4">
    <source>
        <dbReference type="Proteomes" id="UP000518266"/>
    </source>
</evidence>
<proteinExistence type="inferred from homology"/>
<dbReference type="Gene3D" id="3.20.20.140">
    <property type="entry name" value="Metal-dependent hydrolases"/>
    <property type="match status" value="1"/>
</dbReference>
<keyword evidence="4" id="KW-1185">Reference proteome</keyword>
<dbReference type="SUPFAM" id="SSF51338">
    <property type="entry name" value="Composite domain of metallo-dependent hydrolases"/>
    <property type="match status" value="1"/>
</dbReference>
<protein>
    <recommendedName>
        <fullName evidence="2">Amidohydrolase-related domain-containing protein</fullName>
    </recommendedName>
</protein>
<reference evidence="3 4" key="1">
    <citation type="submission" date="2020-03" db="EMBL/GenBank/DDBJ databases">
        <title>Dissostichus mawsoni Genome sequencing and assembly.</title>
        <authorList>
            <person name="Park H."/>
        </authorList>
    </citation>
    <scope>NUCLEOTIDE SEQUENCE [LARGE SCALE GENOMIC DNA]</scope>
    <source>
        <strain evidence="3">DM0001</strain>
        <tissue evidence="3">Muscle</tissue>
    </source>
</reference>
<dbReference type="PANTHER" id="PTHR11647:SF50">
    <property type="entry name" value="DIHYDROPYRIMIDINASE"/>
    <property type="match status" value="1"/>
</dbReference>
<dbReference type="GO" id="GO:0004157">
    <property type="term" value="F:dihydropyrimidinase activity"/>
    <property type="evidence" value="ECO:0007669"/>
    <property type="project" value="TreeGrafter"/>
</dbReference>
<comment type="caution">
    <text evidence="3">The sequence shown here is derived from an EMBL/GenBank/DDBJ whole genome shotgun (WGS) entry which is preliminary data.</text>
</comment>
<dbReference type="GO" id="GO:0005829">
    <property type="term" value="C:cytosol"/>
    <property type="evidence" value="ECO:0007669"/>
    <property type="project" value="TreeGrafter"/>
</dbReference>
<sequence length="334" mass="36554">MLDDSEYAAFSQCKEIGAIAQVHAENGDLIAEGAKKMLSLGITGPEGHELCRPEEVEAEATQRAITIAHAVNCPLYVVHVMSKSAAKVVSNARREGRVVFGEPIAAGLGTDGTHCWHKDWGHAAGFVMGPPSDLTPAPRGTSWTCWPSSSILSFTQTCIYPSNYASDDLTVTGTDNCTFSVCQKALGKDDFTKIPNGVNGVEDRMSVIWEKGVHSGKMDENRFVAVTSSNAAKIFNFYPQKGRIAKNSDADVVIWDPKMKRKISAKTHHQAVDYNIFEGMECHGVAVLTISRGRVVYEDGQLQVSPGTGRFIPRKPFSEFVYKRIKQRDQVSQV</sequence>
<accession>A0A7J5XSU7</accession>